<accession>A0A919J9J9</accession>
<evidence type="ECO:0000256" key="1">
    <source>
        <dbReference type="SAM" id="Phobius"/>
    </source>
</evidence>
<keyword evidence="1" id="KW-0812">Transmembrane</keyword>
<sequence length="203" mass="22302">MPFLTSPAYDRVLTDDRNYHIVFLFVGGLFTVLLLSFCVFSWARFRRARRGTFERRTHLSFATVSLLLFLFMAVACGANVTSVVNPRQTLAGTKFSPVGQAWLDAGSARISPMLQHAIDERLAWQRPKAVICAILLVAVLTLTVFLWRTLVRRASTGEPVRSSGRLMLGAAVLSAVSSLLLMLMVIGNTQGAIAPLTLTVIYG</sequence>
<comment type="caution">
    <text evidence="2">The sequence shown here is derived from an EMBL/GenBank/DDBJ whole genome shotgun (WGS) entry which is preliminary data.</text>
</comment>
<feature type="transmembrane region" description="Helical" evidence="1">
    <location>
        <begin position="168"/>
        <end position="187"/>
    </location>
</feature>
<dbReference type="Proteomes" id="UP000598174">
    <property type="component" value="Unassembled WGS sequence"/>
</dbReference>
<dbReference type="AlphaFoldDB" id="A0A919J9J9"/>
<evidence type="ECO:0000313" key="2">
    <source>
        <dbReference type="EMBL" id="GIE16658.1"/>
    </source>
</evidence>
<dbReference type="EMBL" id="BOMM01000094">
    <property type="protein sequence ID" value="GIE16658.1"/>
    <property type="molecule type" value="Genomic_DNA"/>
</dbReference>
<organism evidence="2 3">
    <name type="scientific">Paractinoplanes ferrugineus</name>
    <dbReference type="NCBI Taxonomy" id="113564"/>
    <lineage>
        <taxon>Bacteria</taxon>
        <taxon>Bacillati</taxon>
        <taxon>Actinomycetota</taxon>
        <taxon>Actinomycetes</taxon>
        <taxon>Micromonosporales</taxon>
        <taxon>Micromonosporaceae</taxon>
        <taxon>Paractinoplanes</taxon>
    </lineage>
</organism>
<dbReference type="RefSeq" id="WP_203822978.1">
    <property type="nucleotide sequence ID" value="NZ_BAAABP010000023.1"/>
</dbReference>
<gene>
    <name evidence="2" type="ORF">Afe05nite_84980</name>
</gene>
<proteinExistence type="predicted"/>
<protein>
    <submittedName>
        <fullName evidence="2">Uncharacterized protein</fullName>
    </submittedName>
</protein>
<evidence type="ECO:0000313" key="3">
    <source>
        <dbReference type="Proteomes" id="UP000598174"/>
    </source>
</evidence>
<name>A0A919J9J9_9ACTN</name>
<keyword evidence="3" id="KW-1185">Reference proteome</keyword>
<keyword evidence="1" id="KW-1133">Transmembrane helix</keyword>
<reference evidence="2" key="1">
    <citation type="submission" date="2021-01" db="EMBL/GenBank/DDBJ databases">
        <title>Whole genome shotgun sequence of Actinoplanes ferrugineus NBRC 15555.</title>
        <authorList>
            <person name="Komaki H."/>
            <person name="Tamura T."/>
        </authorList>
    </citation>
    <scope>NUCLEOTIDE SEQUENCE</scope>
    <source>
        <strain evidence="2">NBRC 15555</strain>
    </source>
</reference>
<feature type="transmembrane region" description="Helical" evidence="1">
    <location>
        <begin position="128"/>
        <end position="147"/>
    </location>
</feature>
<feature type="transmembrane region" description="Helical" evidence="1">
    <location>
        <begin position="57"/>
        <end position="80"/>
    </location>
</feature>
<feature type="transmembrane region" description="Helical" evidence="1">
    <location>
        <begin position="20"/>
        <end position="45"/>
    </location>
</feature>
<keyword evidence="1" id="KW-0472">Membrane</keyword>